<dbReference type="InterPro" id="IPR011108">
    <property type="entry name" value="RMMBL"/>
</dbReference>
<sequence length="535" mass="59901">MKLTFLGATHEVTGSCFMLEACQRKILVDCGMEQGPDVFENAELPVKAEKIDMVLLTHAHMDHSGKLPLLYKEGFRGQIFATSATADLCEIMLRDSAHIQIFEAEWKNRKGKRAGKEEIQPLYDMEDAEGALSCLVRCSYDREIIIAEGIKVRFTDAGHLLGSSSIEVWIREEGVEKKLVFSGDIGNTNQPLIRDPQYLTEADYVVMECTYGDRSHEKPADYAVALAQVLQRTFDRGGNVVIPSFAVGRTQEMLYFIRRIKQENLVTGHDQFEVWVDSPLAIEATNIFREHMWSDFDDEATELLQKGINPIGFAGLRTSVTTNDSRAINEDEKPKVIISASGMCEAGRIRHHLKHNLWRKECTILFVGYQAVGTLGRSLLEGAKEVKLFGEEIDVQAEICRLPGISGHADNQGLIRWISSFEKKPSRVFVVHGEDAVCDVFAGRLQDELGLQASAPYSGTEFDLAKDIFLHQAEPQRIQKETAPAAKVSKVFARLVAAGQRLVGVIRKNEGGANQDLTKFAREIHDLCDKWDRTE</sequence>
<dbReference type="EMBL" id="DVGK01000095">
    <property type="protein sequence ID" value="HIR13931.1"/>
    <property type="molecule type" value="Genomic_DNA"/>
</dbReference>
<evidence type="ECO:0000259" key="2">
    <source>
        <dbReference type="SMART" id="SM00849"/>
    </source>
</evidence>
<dbReference type="Proteomes" id="UP000886757">
    <property type="component" value="Unassembled WGS sequence"/>
</dbReference>
<dbReference type="AlphaFoldDB" id="A0A9D1ACE3"/>
<dbReference type="Gene3D" id="3.60.15.10">
    <property type="entry name" value="Ribonuclease Z/Hydroxyacylglutathione hydrolase-like"/>
    <property type="match status" value="1"/>
</dbReference>
<dbReference type="Pfam" id="PF10996">
    <property type="entry name" value="Beta-Casp"/>
    <property type="match status" value="1"/>
</dbReference>
<dbReference type="GO" id="GO:0004521">
    <property type="term" value="F:RNA endonuclease activity"/>
    <property type="evidence" value="ECO:0007669"/>
    <property type="project" value="TreeGrafter"/>
</dbReference>
<dbReference type="CDD" id="cd16295">
    <property type="entry name" value="TTHA0252-CPSF-like_MBL-fold"/>
    <property type="match status" value="1"/>
</dbReference>
<comment type="caution">
    <text evidence="4">The sequence shown here is derived from an EMBL/GenBank/DDBJ whole genome shotgun (WGS) entry which is preliminary data.</text>
</comment>
<dbReference type="Pfam" id="PF23023">
    <property type="entry name" value="Anti-Pycsar_Apyc1"/>
    <property type="match status" value="1"/>
</dbReference>
<reference evidence="4" key="1">
    <citation type="submission" date="2020-10" db="EMBL/GenBank/DDBJ databases">
        <authorList>
            <person name="Gilroy R."/>
        </authorList>
    </citation>
    <scope>NUCLEOTIDE SEQUENCE</scope>
    <source>
        <strain evidence="4">ChiSjej4B22-8148</strain>
    </source>
</reference>
<protein>
    <submittedName>
        <fullName evidence="4">MBL fold metallo-hydrolase</fullName>
    </submittedName>
</protein>
<dbReference type="InterPro" id="IPR001279">
    <property type="entry name" value="Metallo-B-lactamas"/>
</dbReference>
<gene>
    <name evidence="4" type="ORF">IAB31_08420</name>
</gene>
<dbReference type="PANTHER" id="PTHR11203:SF37">
    <property type="entry name" value="INTEGRATOR COMPLEX SUBUNIT 11"/>
    <property type="match status" value="1"/>
</dbReference>
<evidence type="ECO:0000259" key="3">
    <source>
        <dbReference type="SMART" id="SM01027"/>
    </source>
</evidence>
<dbReference type="Gene3D" id="3.40.50.10890">
    <property type="match status" value="1"/>
</dbReference>
<dbReference type="SMART" id="SM01027">
    <property type="entry name" value="Beta-Casp"/>
    <property type="match status" value="1"/>
</dbReference>
<reference evidence="4" key="2">
    <citation type="journal article" date="2021" name="PeerJ">
        <title>Extensive microbial diversity within the chicken gut microbiome revealed by metagenomics and culture.</title>
        <authorList>
            <person name="Gilroy R."/>
            <person name="Ravi A."/>
            <person name="Getino M."/>
            <person name="Pursley I."/>
            <person name="Horton D.L."/>
            <person name="Alikhan N.F."/>
            <person name="Baker D."/>
            <person name="Gharbi K."/>
            <person name="Hall N."/>
            <person name="Watson M."/>
            <person name="Adriaenssens E.M."/>
            <person name="Foster-Nyarko E."/>
            <person name="Jarju S."/>
            <person name="Secka A."/>
            <person name="Antonio M."/>
            <person name="Oren A."/>
            <person name="Chaudhuri R.R."/>
            <person name="La Ragione R."/>
            <person name="Hildebrand F."/>
            <person name="Pallen M.J."/>
        </authorList>
    </citation>
    <scope>NUCLEOTIDE SEQUENCE</scope>
    <source>
        <strain evidence="4">ChiSjej4B22-8148</strain>
    </source>
</reference>
<name>A0A9D1ACE3_9FIRM</name>
<dbReference type="GO" id="GO:0016787">
    <property type="term" value="F:hydrolase activity"/>
    <property type="evidence" value="ECO:0007669"/>
    <property type="project" value="UniProtKB-KW"/>
</dbReference>
<dbReference type="SUPFAM" id="SSF56281">
    <property type="entry name" value="Metallo-hydrolase/oxidoreductase"/>
    <property type="match status" value="1"/>
</dbReference>
<evidence type="ECO:0000313" key="4">
    <source>
        <dbReference type="EMBL" id="HIR13931.1"/>
    </source>
</evidence>
<feature type="domain" description="Beta-Casp" evidence="3">
    <location>
        <begin position="250"/>
        <end position="379"/>
    </location>
</feature>
<dbReference type="Pfam" id="PF07521">
    <property type="entry name" value="RMMBL"/>
    <property type="match status" value="1"/>
</dbReference>
<dbReference type="InterPro" id="IPR036866">
    <property type="entry name" value="RibonucZ/Hydroxyglut_hydro"/>
</dbReference>
<organism evidence="4 5">
    <name type="scientific">Candidatus Choladousia intestinavium</name>
    <dbReference type="NCBI Taxonomy" id="2840727"/>
    <lineage>
        <taxon>Bacteria</taxon>
        <taxon>Bacillati</taxon>
        <taxon>Bacillota</taxon>
        <taxon>Clostridia</taxon>
        <taxon>Lachnospirales</taxon>
        <taxon>Lachnospiraceae</taxon>
        <taxon>Lachnospiraceae incertae sedis</taxon>
        <taxon>Candidatus Choladousia</taxon>
    </lineage>
</organism>
<proteinExistence type="predicted"/>
<feature type="domain" description="Metallo-beta-lactamase" evidence="2">
    <location>
        <begin position="13"/>
        <end position="245"/>
    </location>
</feature>
<evidence type="ECO:0000313" key="5">
    <source>
        <dbReference type="Proteomes" id="UP000886757"/>
    </source>
</evidence>
<dbReference type="SMART" id="SM00849">
    <property type="entry name" value="Lactamase_B"/>
    <property type="match status" value="1"/>
</dbReference>
<dbReference type="PANTHER" id="PTHR11203">
    <property type="entry name" value="CLEAVAGE AND POLYADENYLATION SPECIFICITY FACTOR FAMILY MEMBER"/>
    <property type="match status" value="1"/>
</dbReference>
<dbReference type="InterPro" id="IPR050698">
    <property type="entry name" value="MBL"/>
</dbReference>
<accession>A0A9D1ACE3</accession>
<evidence type="ECO:0000256" key="1">
    <source>
        <dbReference type="ARBA" id="ARBA00022801"/>
    </source>
</evidence>
<keyword evidence="1" id="KW-0378">Hydrolase</keyword>
<dbReference type="InterPro" id="IPR022712">
    <property type="entry name" value="Beta_Casp"/>
</dbReference>